<comment type="caution">
    <text evidence="2">The sequence shown here is derived from an EMBL/GenBank/DDBJ whole genome shotgun (WGS) entry which is preliminary data.</text>
</comment>
<accession>A0A2A2K483</accession>
<dbReference type="OrthoDB" id="25039at2759"/>
<proteinExistence type="predicted"/>
<organism evidence="2 3">
    <name type="scientific">Diploscapter pachys</name>
    <dbReference type="NCBI Taxonomy" id="2018661"/>
    <lineage>
        <taxon>Eukaryota</taxon>
        <taxon>Metazoa</taxon>
        <taxon>Ecdysozoa</taxon>
        <taxon>Nematoda</taxon>
        <taxon>Chromadorea</taxon>
        <taxon>Rhabditida</taxon>
        <taxon>Rhabditina</taxon>
        <taxon>Rhabditomorpha</taxon>
        <taxon>Rhabditoidea</taxon>
        <taxon>Rhabditidae</taxon>
        <taxon>Diploscapter</taxon>
    </lineage>
</organism>
<reference evidence="2 3" key="1">
    <citation type="journal article" date="2017" name="Curr. Biol.">
        <title>Genome architecture and evolution of a unichromosomal asexual nematode.</title>
        <authorList>
            <person name="Fradin H."/>
            <person name="Zegar C."/>
            <person name="Gutwein M."/>
            <person name="Lucas J."/>
            <person name="Kovtun M."/>
            <person name="Corcoran D."/>
            <person name="Baugh L.R."/>
            <person name="Kiontke K."/>
            <person name="Gunsalus K."/>
            <person name="Fitch D.H."/>
            <person name="Piano F."/>
        </authorList>
    </citation>
    <scope>NUCLEOTIDE SEQUENCE [LARGE SCALE GENOMIC DNA]</scope>
    <source>
        <strain evidence="2">PF1309</strain>
    </source>
</reference>
<gene>
    <name evidence="2" type="ORF">WR25_15140</name>
</gene>
<protein>
    <submittedName>
        <fullName evidence="2">Uncharacterized protein</fullName>
    </submittedName>
</protein>
<dbReference type="EMBL" id="LIAE01009702">
    <property type="protein sequence ID" value="PAV68721.1"/>
    <property type="molecule type" value="Genomic_DNA"/>
</dbReference>
<dbReference type="Proteomes" id="UP000218231">
    <property type="component" value="Unassembled WGS sequence"/>
</dbReference>
<evidence type="ECO:0000313" key="3">
    <source>
        <dbReference type="Proteomes" id="UP000218231"/>
    </source>
</evidence>
<evidence type="ECO:0000256" key="1">
    <source>
        <dbReference type="SAM" id="MobiDB-lite"/>
    </source>
</evidence>
<dbReference type="AlphaFoldDB" id="A0A2A2K483"/>
<evidence type="ECO:0000313" key="2">
    <source>
        <dbReference type="EMBL" id="PAV68721.1"/>
    </source>
</evidence>
<keyword evidence="3" id="KW-1185">Reference proteome</keyword>
<sequence>MNFFPRWLDTNGDGPSGETSPDFNDFKPFGGWQSPCEDVQWKQYARNEQICGLTLNKNTGIVAISGDIGGKPSPLKASCGEFFKRRIEETKSLQKS</sequence>
<name>A0A2A2K483_9BILA</name>
<feature type="region of interest" description="Disordered" evidence="1">
    <location>
        <begin position="1"/>
        <end position="22"/>
    </location>
</feature>